<protein>
    <recommendedName>
        <fullName evidence="2">Gamma-glutamyltransferase</fullName>
    </recommendedName>
</protein>
<dbReference type="NCBIfam" id="TIGR00066">
    <property type="entry name" value="g_glut_trans"/>
    <property type="match status" value="1"/>
</dbReference>
<dbReference type="GO" id="GO:0006751">
    <property type="term" value="P:glutathione catabolic process"/>
    <property type="evidence" value="ECO:0007669"/>
    <property type="project" value="InterPro"/>
</dbReference>
<dbReference type="InterPro" id="IPR043138">
    <property type="entry name" value="GGT_lsub"/>
</dbReference>
<reference evidence="1" key="1">
    <citation type="submission" date="2018-05" db="EMBL/GenBank/DDBJ databases">
        <authorList>
            <person name="Lanie J.A."/>
            <person name="Ng W.-L."/>
            <person name="Kazmierczak K.M."/>
            <person name="Andrzejewski T.M."/>
            <person name="Davidsen T.M."/>
            <person name="Wayne K.J."/>
            <person name="Tettelin H."/>
            <person name="Glass J.I."/>
            <person name="Rusch D."/>
            <person name="Podicherti R."/>
            <person name="Tsui H.-C.T."/>
            <person name="Winkler M.E."/>
        </authorList>
    </citation>
    <scope>NUCLEOTIDE SEQUENCE</scope>
</reference>
<sequence length="537" mass="57199">MSYFNSRRSAVVARNGAVATSQPLAAQVGLQILQNGGNAVDAAVATAAALNVLEPMSTGIGGDMFALVWMSNTKKVSAINGSGRSAMAANPEDVLSKGYGSIPTEGKGAAFSVSVPGTVDGWQKCLDMHGSMTIHEVLQPAIRYAEKGYGVSDIIARAWAASVDKLIQRPSGSEMLPGGRSPREGEVVQLPELARSLRSIADGGVDAFYKGDIAKKIADYVQVEGGWITQQDLEKHHSDVDEPISAEYRGITVWECPPNGSGIAALMALNIAEGFNLPEMGEQSPERYHYLVESMRLGYADALQYVADPRMTDVPIQEMISKNYASKRRGEINADVAMKEVAFGSPAGNSDTVYLTVVDGQGNACSFINSLYQGFGSGLVVPETGIALQNRGALFSLDASHPNYLQGGKRPYQTIIPAMATQDDEVLLSFGVMGGFQQPQGHLQVISNIVDYGMDSQRALDSLRFSIDIEGSGAVRVEEDIDPKVVAELERRGHEVLVLSGHDRGTFGGGQVISRNPETGVLVAGSEPRKDGMAVGW</sequence>
<dbReference type="EMBL" id="UINC01021901">
    <property type="protein sequence ID" value="SVA90431.1"/>
    <property type="molecule type" value="Genomic_DNA"/>
</dbReference>
<gene>
    <name evidence="1" type="ORF">METZ01_LOCUS143285</name>
</gene>
<evidence type="ECO:0000313" key="1">
    <source>
        <dbReference type="EMBL" id="SVA90431.1"/>
    </source>
</evidence>
<dbReference type="SUPFAM" id="SSF56235">
    <property type="entry name" value="N-terminal nucleophile aminohydrolases (Ntn hydrolases)"/>
    <property type="match status" value="1"/>
</dbReference>
<dbReference type="PANTHER" id="PTHR43881:SF1">
    <property type="entry name" value="GAMMA-GLUTAMYLTRANSPEPTIDASE (AFU_ORTHOLOGUE AFUA_4G13580)"/>
    <property type="match status" value="1"/>
</dbReference>
<dbReference type="PRINTS" id="PR01210">
    <property type="entry name" value="GGTRANSPTASE"/>
</dbReference>
<dbReference type="Gene3D" id="1.10.246.130">
    <property type="match status" value="1"/>
</dbReference>
<dbReference type="Gene3D" id="3.60.20.40">
    <property type="match status" value="1"/>
</dbReference>
<organism evidence="1">
    <name type="scientific">marine metagenome</name>
    <dbReference type="NCBI Taxonomy" id="408172"/>
    <lineage>
        <taxon>unclassified sequences</taxon>
        <taxon>metagenomes</taxon>
        <taxon>ecological metagenomes</taxon>
    </lineage>
</organism>
<dbReference type="PANTHER" id="PTHR43881">
    <property type="entry name" value="GAMMA-GLUTAMYLTRANSPEPTIDASE (AFU_ORTHOLOGUE AFUA_4G13580)"/>
    <property type="match status" value="1"/>
</dbReference>
<dbReference type="InterPro" id="IPR029055">
    <property type="entry name" value="Ntn_hydrolases_N"/>
</dbReference>
<dbReference type="InterPro" id="IPR052896">
    <property type="entry name" value="GGT-like_enzyme"/>
</dbReference>
<dbReference type="AlphaFoldDB" id="A0A381ZN99"/>
<name>A0A381ZN99_9ZZZZ</name>
<dbReference type="InterPro" id="IPR043137">
    <property type="entry name" value="GGT_ssub_C"/>
</dbReference>
<dbReference type="GO" id="GO:0036374">
    <property type="term" value="F:glutathione hydrolase activity"/>
    <property type="evidence" value="ECO:0007669"/>
    <property type="project" value="InterPro"/>
</dbReference>
<accession>A0A381ZN99</accession>
<evidence type="ECO:0008006" key="2">
    <source>
        <dbReference type="Google" id="ProtNLM"/>
    </source>
</evidence>
<proteinExistence type="predicted"/>
<dbReference type="InterPro" id="IPR000101">
    <property type="entry name" value="GGT_peptidase"/>
</dbReference>
<dbReference type="Pfam" id="PF01019">
    <property type="entry name" value="G_glu_transpept"/>
    <property type="match status" value="1"/>
</dbReference>